<reference evidence="1" key="1">
    <citation type="submission" date="2023-04" db="EMBL/GenBank/DDBJ databases">
        <title>Ambrosiozyma monospora NBRC 1965.</title>
        <authorList>
            <person name="Ichikawa N."/>
            <person name="Sato H."/>
            <person name="Tonouchi N."/>
        </authorList>
    </citation>
    <scope>NUCLEOTIDE SEQUENCE</scope>
    <source>
        <strain evidence="1">NBRC 1965</strain>
    </source>
</reference>
<comment type="caution">
    <text evidence="1">The sequence shown here is derived from an EMBL/GenBank/DDBJ whole genome shotgun (WGS) entry which is preliminary data.</text>
</comment>
<organism evidence="1 2">
    <name type="scientific">Ambrosiozyma monospora</name>
    <name type="common">Yeast</name>
    <name type="synonym">Endomycopsis monosporus</name>
    <dbReference type="NCBI Taxonomy" id="43982"/>
    <lineage>
        <taxon>Eukaryota</taxon>
        <taxon>Fungi</taxon>
        <taxon>Dikarya</taxon>
        <taxon>Ascomycota</taxon>
        <taxon>Saccharomycotina</taxon>
        <taxon>Pichiomycetes</taxon>
        <taxon>Pichiales</taxon>
        <taxon>Pichiaceae</taxon>
        <taxon>Ambrosiozyma</taxon>
    </lineage>
</organism>
<dbReference type="EMBL" id="BSXU01001960">
    <property type="protein sequence ID" value="GMG32820.1"/>
    <property type="molecule type" value="Genomic_DNA"/>
</dbReference>
<accession>A0A9W7DGH7</accession>
<dbReference type="AlphaFoldDB" id="A0A9W7DGH7"/>
<dbReference type="OrthoDB" id="10682911at2759"/>
<dbReference type="GO" id="GO:0003676">
    <property type="term" value="F:nucleic acid binding"/>
    <property type="evidence" value="ECO:0007669"/>
    <property type="project" value="InterPro"/>
</dbReference>
<evidence type="ECO:0000313" key="1">
    <source>
        <dbReference type="EMBL" id="GMG32820.1"/>
    </source>
</evidence>
<sequence length="143" mass="15994">MASESANKVFCYSSIGYNRMLQPTSDGQGQNRNCKNPNKNPFKTNKFYIDQVRIIDLPLLKSIAVATISQIKRCNYCRTVGHAVTECPDTMACSKCKQKGHHHLHCKSKFTYLSPEENEAVVIANAINNLNQVIEAILKTSCV</sequence>
<evidence type="ECO:0000313" key="2">
    <source>
        <dbReference type="Proteomes" id="UP001165063"/>
    </source>
</evidence>
<protein>
    <submittedName>
        <fullName evidence="1">Unnamed protein product</fullName>
    </submittedName>
</protein>
<dbReference type="SUPFAM" id="SSF57756">
    <property type="entry name" value="Retrovirus zinc finger-like domains"/>
    <property type="match status" value="1"/>
</dbReference>
<proteinExistence type="predicted"/>
<name>A0A9W7DGH7_AMBMO</name>
<dbReference type="InterPro" id="IPR036875">
    <property type="entry name" value="Znf_CCHC_sf"/>
</dbReference>
<keyword evidence="2" id="KW-1185">Reference proteome</keyword>
<dbReference type="Proteomes" id="UP001165063">
    <property type="component" value="Unassembled WGS sequence"/>
</dbReference>
<dbReference type="GO" id="GO:0008270">
    <property type="term" value="F:zinc ion binding"/>
    <property type="evidence" value="ECO:0007669"/>
    <property type="project" value="InterPro"/>
</dbReference>
<gene>
    <name evidence="1" type="ORF">Amon01_000419100</name>
</gene>